<gene>
    <name evidence="1" type="ORF">NBRC116585_16040</name>
</gene>
<dbReference type="Proteomes" id="UP001481413">
    <property type="component" value="Unassembled WGS sequence"/>
</dbReference>
<evidence type="ECO:0000313" key="2">
    <source>
        <dbReference type="Proteomes" id="UP001481413"/>
    </source>
</evidence>
<organism evidence="1 2">
    <name type="scientific">Thalassolituus maritimus</name>
    <dbReference type="NCBI Taxonomy" id="484498"/>
    <lineage>
        <taxon>Bacteria</taxon>
        <taxon>Pseudomonadati</taxon>
        <taxon>Pseudomonadota</taxon>
        <taxon>Gammaproteobacteria</taxon>
        <taxon>Oceanospirillales</taxon>
        <taxon>Oceanospirillaceae</taxon>
        <taxon>Thalassolituus</taxon>
    </lineage>
</organism>
<protein>
    <submittedName>
        <fullName evidence="1">Uncharacterized protein</fullName>
    </submittedName>
</protein>
<accession>A0ABP9ZZC5</accession>
<keyword evidence="2" id="KW-1185">Reference proteome</keyword>
<proteinExistence type="predicted"/>
<dbReference type="RefSeq" id="WP_353294458.1">
    <property type="nucleotide sequence ID" value="NZ_BAABWH010000004.1"/>
</dbReference>
<dbReference type="EMBL" id="BAABWH010000004">
    <property type="protein sequence ID" value="GAA6145486.1"/>
    <property type="molecule type" value="Genomic_DNA"/>
</dbReference>
<sequence length="203" mass="22692">MKKSTFGIMFAVGAIAAAGFHFHTISELSESQQHVASDVRVKDMPAIEYQPEELAAMSPDQLIQMQKDALVAATEAADDASELVSLDRRPEFVSPAEWLMLQSVASQKEDSNAELLRLVNLLRFNKQLQALSETIDMEERHSLSEAVLAQLPKRIENREMSVEKAQSIQLKLISQMYDNDSDVRERAAEEARRIGAQFSIKAS</sequence>
<name>A0ABP9ZZC5_9GAMM</name>
<evidence type="ECO:0000313" key="1">
    <source>
        <dbReference type="EMBL" id="GAA6145486.1"/>
    </source>
</evidence>
<comment type="caution">
    <text evidence="1">The sequence shown here is derived from an EMBL/GenBank/DDBJ whole genome shotgun (WGS) entry which is preliminary data.</text>
</comment>
<reference evidence="1 2" key="1">
    <citation type="submission" date="2024-04" db="EMBL/GenBank/DDBJ databases">
        <title>Draft genome sequence of Thalassolituus maritimus NBRC 116585.</title>
        <authorList>
            <person name="Miyakawa T."/>
            <person name="Kusuya Y."/>
            <person name="Miura T."/>
        </authorList>
    </citation>
    <scope>NUCLEOTIDE SEQUENCE [LARGE SCALE GENOMIC DNA]</scope>
    <source>
        <strain evidence="1 2">5NW40-0001</strain>
    </source>
</reference>